<dbReference type="SUPFAM" id="SSF111331">
    <property type="entry name" value="NAD kinase/diacylglycerol kinase-like"/>
    <property type="match status" value="1"/>
</dbReference>
<protein>
    <recommendedName>
        <fullName evidence="1">DAGKc domain-containing protein</fullName>
    </recommendedName>
</protein>
<dbReference type="AlphaFoldDB" id="X1R7F9"/>
<feature type="domain" description="DAGKc" evidence="1">
    <location>
        <begin position="16"/>
        <end position="68"/>
    </location>
</feature>
<dbReference type="EMBL" id="BARW01006482">
    <property type="protein sequence ID" value="GAI76463.1"/>
    <property type="molecule type" value="Genomic_DNA"/>
</dbReference>
<sequence length="70" mass="7821">MDNHKFQESGHLPYAQLIVNPVAGAGRTAKKWPHIMSLLRSIGFHFEHDFTEAPGHARELARLAAKKGCE</sequence>
<dbReference type="InterPro" id="IPR017438">
    <property type="entry name" value="ATP-NAD_kinase_N"/>
</dbReference>
<feature type="non-terminal residue" evidence="2">
    <location>
        <position position="70"/>
    </location>
</feature>
<dbReference type="Pfam" id="PF00781">
    <property type="entry name" value="DAGK_cat"/>
    <property type="match status" value="1"/>
</dbReference>
<evidence type="ECO:0000259" key="1">
    <source>
        <dbReference type="Pfam" id="PF00781"/>
    </source>
</evidence>
<dbReference type="GO" id="GO:0016301">
    <property type="term" value="F:kinase activity"/>
    <property type="evidence" value="ECO:0007669"/>
    <property type="project" value="InterPro"/>
</dbReference>
<name>X1R7F9_9ZZZZ</name>
<comment type="caution">
    <text evidence="2">The sequence shown here is derived from an EMBL/GenBank/DDBJ whole genome shotgun (WGS) entry which is preliminary data.</text>
</comment>
<proteinExistence type="predicted"/>
<accession>X1R7F9</accession>
<dbReference type="Gene3D" id="3.40.50.10330">
    <property type="entry name" value="Probable inorganic polyphosphate/atp-NAD kinase, domain 1"/>
    <property type="match status" value="1"/>
</dbReference>
<organism evidence="2">
    <name type="scientific">marine sediment metagenome</name>
    <dbReference type="NCBI Taxonomy" id="412755"/>
    <lineage>
        <taxon>unclassified sequences</taxon>
        <taxon>metagenomes</taxon>
        <taxon>ecological metagenomes</taxon>
    </lineage>
</organism>
<evidence type="ECO:0000313" key="2">
    <source>
        <dbReference type="EMBL" id="GAI76463.1"/>
    </source>
</evidence>
<dbReference type="InterPro" id="IPR016064">
    <property type="entry name" value="NAD/diacylglycerol_kinase_sf"/>
</dbReference>
<dbReference type="InterPro" id="IPR001206">
    <property type="entry name" value="Diacylglycerol_kinase_cat_dom"/>
</dbReference>
<reference evidence="2" key="1">
    <citation type="journal article" date="2014" name="Front. Microbiol.">
        <title>High frequency of phylogenetically diverse reductive dehalogenase-homologous genes in deep subseafloor sedimentary metagenomes.</title>
        <authorList>
            <person name="Kawai M."/>
            <person name="Futagami T."/>
            <person name="Toyoda A."/>
            <person name="Takaki Y."/>
            <person name="Nishi S."/>
            <person name="Hori S."/>
            <person name="Arai W."/>
            <person name="Tsubouchi T."/>
            <person name="Morono Y."/>
            <person name="Uchiyama I."/>
            <person name="Ito T."/>
            <person name="Fujiyama A."/>
            <person name="Inagaki F."/>
            <person name="Takami H."/>
        </authorList>
    </citation>
    <scope>NUCLEOTIDE SEQUENCE</scope>
    <source>
        <strain evidence="2">Expedition CK06-06</strain>
    </source>
</reference>
<gene>
    <name evidence="2" type="ORF">S12H4_13609</name>
</gene>